<dbReference type="InterPro" id="IPR012337">
    <property type="entry name" value="RNaseH-like_sf"/>
</dbReference>
<evidence type="ECO:0000313" key="2">
    <source>
        <dbReference type="EMBL" id="KDP36415.1"/>
    </source>
</evidence>
<evidence type="ECO:0000313" key="3">
    <source>
        <dbReference type="Proteomes" id="UP000027138"/>
    </source>
</evidence>
<dbReference type="InterPro" id="IPR002156">
    <property type="entry name" value="RNaseH_domain"/>
</dbReference>
<accession>A0A067KVW2</accession>
<proteinExistence type="predicted"/>
<dbReference type="InterPro" id="IPR036397">
    <property type="entry name" value="RNaseH_sf"/>
</dbReference>
<evidence type="ECO:0000259" key="1">
    <source>
        <dbReference type="Pfam" id="PF13456"/>
    </source>
</evidence>
<protein>
    <recommendedName>
        <fullName evidence="1">RNase H type-1 domain-containing protein</fullName>
    </recommendedName>
</protein>
<gene>
    <name evidence="2" type="ORF">JCGZ_08684</name>
</gene>
<organism evidence="2 3">
    <name type="scientific">Jatropha curcas</name>
    <name type="common">Barbados nut</name>
    <dbReference type="NCBI Taxonomy" id="180498"/>
    <lineage>
        <taxon>Eukaryota</taxon>
        <taxon>Viridiplantae</taxon>
        <taxon>Streptophyta</taxon>
        <taxon>Embryophyta</taxon>
        <taxon>Tracheophyta</taxon>
        <taxon>Spermatophyta</taxon>
        <taxon>Magnoliopsida</taxon>
        <taxon>eudicotyledons</taxon>
        <taxon>Gunneridae</taxon>
        <taxon>Pentapetalae</taxon>
        <taxon>rosids</taxon>
        <taxon>fabids</taxon>
        <taxon>Malpighiales</taxon>
        <taxon>Euphorbiaceae</taxon>
        <taxon>Crotonoideae</taxon>
        <taxon>Jatropheae</taxon>
        <taxon>Jatropha</taxon>
    </lineage>
</organism>
<dbReference type="EMBL" id="KK914437">
    <property type="protein sequence ID" value="KDP36415.1"/>
    <property type="molecule type" value="Genomic_DNA"/>
</dbReference>
<dbReference type="GO" id="GO:0003676">
    <property type="term" value="F:nucleic acid binding"/>
    <property type="evidence" value="ECO:0007669"/>
    <property type="project" value="InterPro"/>
</dbReference>
<keyword evidence="3" id="KW-1185">Reference proteome</keyword>
<dbReference type="AlphaFoldDB" id="A0A067KVW2"/>
<dbReference type="OrthoDB" id="850609at2759"/>
<dbReference type="InterPro" id="IPR052929">
    <property type="entry name" value="RNase_H-like_EbsB-rel"/>
</dbReference>
<dbReference type="Proteomes" id="UP000027138">
    <property type="component" value="Unassembled WGS sequence"/>
</dbReference>
<name>A0A067KVW2_JATCU</name>
<sequence>MASKTRYHAAVGAKATSIWHPPLQGTLKLNVDAAFDLNTHRAGGGWILRDHLGFCLGGKLMDLGVVASSLMAEALSIREALSWVKTRDLTTAIQIESDSMTTIQALQRPDMISNF</sequence>
<dbReference type="SUPFAM" id="SSF53098">
    <property type="entry name" value="Ribonuclease H-like"/>
    <property type="match status" value="1"/>
</dbReference>
<dbReference type="CDD" id="cd06222">
    <property type="entry name" value="RNase_H_like"/>
    <property type="match status" value="1"/>
</dbReference>
<dbReference type="PANTHER" id="PTHR47074">
    <property type="entry name" value="BNAC02G40300D PROTEIN"/>
    <property type="match status" value="1"/>
</dbReference>
<dbReference type="Gene3D" id="3.30.420.10">
    <property type="entry name" value="Ribonuclease H-like superfamily/Ribonuclease H"/>
    <property type="match status" value="1"/>
</dbReference>
<dbReference type="PANTHER" id="PTHR47074:SF11">
    <property type="entry name" value="REVERSE TRANSCRIPTASE-LIKE PROTEIN"/>
    <property type="match status" value="1"/>
</dbReference>
<feature type="domain" description="RNase H type-1" evidence="1">
    <location>
        <begin position="30"/>
        <end position="110"/>
    </location>
</feature>
<dbReference type="Pfam" id="PF13456">
    <property type="entry name" value="RVT_3"/>
    <property type="match status" value="1"/>
</dbReference>
<reference evidence="2 3" key="1">
    <citation type="journal article" date="2014" name="PLoS ONE">
        <title>Global Analysis of Gene Expression Profiles in Physic Nut (Jatropha curcas L.) Seedlings Exposed to Salt Stress.</title>
        <authorList>
            <person name="Zhang L."/>
            <person name="Zhang C."/>
            <person name="Wu P."/>
            <person name="Chen Y."/>
            <person name="Li M."/>
            <person name="Jiang H."/>
            <person name="Wu G."/>
        </authorList>
    </citation>
    <scope>NUCLEOTIDE SEQUENCE [LARGE SCALE GENOMIC DNA]</scope>
    <source>
        <strain evidence="3">cv. GZQX0401</strain>
        <tissue evidence="2">Young leaves</tissue>
    </source>
</reference>
<dbReference type="GO" id="GO:0004523">
    <property type="term" value="F:RNA-DNA hybrid ribonuclease activity"/>
    <property type="evidence" value="ECO:0007669"/>
    <property type="project" value="InterPro"/>
</dbReference>
<dbReference type="InterPro" id="IPR044730">
    <property type="entry name" value="RNase_H-like_dom_plant"/>
</dbReference>